<organism evidence="1 2">
    <name type="scientific">Violaceomyces palustris</name>
    <dbReference type="NCBI Taxonomy" id="1673888"/>
    <lineage>
        <taxon>Eukaryota</taxon>
        <taxon>Fungi</taxon>
        <taxon>Dikarya</taxon>
        <taxon>Basidiomycota</taxon>
        <taxon>Ustilaginomycotina</taxon>
        <taxon>Ustilaginomycetes</taxon>
        <taxon>Violaceomycetales</taxon>
        <taxon>Violaceomycetaceae</taxon>
        <taxon>Violaceomyces</taxon>
    </lineage>
</organism>
<sequence>MSNHATARARGAYPSNHLASLIYLLVILLFLSSVPPSSSTTTDAPKRRDGWRPATEEDGAVFVLGNGKAGGVTPKNWHGPSPIWLMEQGNPNSNEGPSASPNHAEGQGKTPSSSSVRGSSPTASTVASTPKSPAASSYSSEDKYLCTPVSDCEPCPKNSLQYPYCRPYNNRRAVSCTLLPKDGQGTAKEYRGWEACGKVVKQEARDYLEFLVSISLIAILSICTFVHRQKVLSHRQMDRLESRISGRAYRA</sequence>
<proteinExistence type="predicted"/>
<gene>
    <name evidence="1" type="ORF">IE53DRAFT_389296</name>
</gene>
<keyword evidence="2" id="KW-1185">Reference proteome</keyword>
<dbReference type="EMBL" id="KZ820191">
    <property type="protein sequence ID" value="PWN48503.1"/>
    <property type="molecule type" value="Genomic_DNA"/>
</dbReference>
<accession>A0ACD0NRP7</accession>
<reference evidence="1 2" key="1">
    <citation type="journal article" date="2018" name="Mol. Biol. Evol.">
        <title>Broad Genomic Sampling Reveals a Smut Pathogenic Ancestry of the Fungal Clade Ustilaginomycotina.</title>
        <authorList>
            <person name="Kijpornyongpan T."/>
            <person name="Mondo S.J."/>
            <person name="Barry K."/>
            <person name="Sandor L."/>
            <person name="Lee J."/>
            <person name="Lipzen A."/>
            <person name="Pangilinan J."/>
            <person name="LaButti K."/>
            <person name="Hainaut M."/>
            <person name="Henrissat B."/>
            <person name="Grigoriev I.V."/>
            <person name="Spatafora J.W."/>
            <person name="Aime M.C."/>
        </authorList>
    </citation>
    <scope>NUCLEOTIDE SEQUENCE [LARGE SCALE GENOMIC DNA]</scope>
    <source>
        <strain evidence="1 2">SA 807</strain>
    </source>
</reference>
<dbReference type="Proteomes" id="UP000245626">
    <property type="component" value="Unassembled WGS sequence"/>
</dbReference>
<name>A0ACD0NRP7_9BASI</name>
<evidence type="ECO:0000313" key="1">
    <source>
        <dbReference type="EMBL" id="PWN48503.1"/>
    </source>
</evidence>
<protein>
    <submittedName>
        <fullName evidence="1">Uncharacterized protein</fullName>
    </submittedName>
</protein>
<evidence type="ECO:0000313" key="2">
    <source>
        <dbReference type="Proteomes" id="UP000245626"/>
    </source>
</evidence>